<dbReference type="KEGG" id="lmd:METH_22130"/>
<evidence type="ECO:0000259" key="3">
    <source>
        <dbReference type="Pfam" id="PF01979"/>
    </source>
</evidence>
<dbReference type="SUPFAM" id="SSF51338">
    <property type="entry name" value="Composite domain of metallo-dependent hydrolases"/>
    <property type="match status" value="1"/>
</dbReference>
<dbReference type="PANTHER" id="PTHR43794:SF11">
    <property type="entry name" value="AMIDOHYDROLASE-RELATED DOMAIN-CONTAINING PROTEIN"/>
    <property type="match status" value="1"/>
</dbReference>
<geneLocation type="plasmid" evidence="5">
    <name>1</name>
</geneLocation>
<reference evidence="4 5" key="1">
    <citation type="submission" date="2013-09" db="EMBL/GenBank/DDBJ databases">
        <authorList>
            <consortium name="DOE Joint Genome Institute"/>
            <person name="Klenk H.-P."/>
            <person name="Huntemann M."/>
            <person name="Han J."/>
            <person name="Chen A."/>
            <person name="Kyrpides N."/>
            <person name="Mavromatis K."/>
            <person name="Markowitz V."/>
            <person name="Palaniappan K."/>
            <person name="Ivanova N."/>
            <person name="Schaumberg A."/>
            <person name="Pati A."/>
            <person name="Liolios K."/>
            <person name="Nordberg H.P."/>
            <person name="Cantor M.N."/>
            <person name="Hua S.X."/>
            <person name="Woyke T."/>
        </authorList>
    </citation>
    <scope>NUCLEOTIDE SEQUENCE [LARGE SCALE GENOMIC DNA]</scope>
    <source>
        <strain evidence="4 5">DSM 14336</strain>
        <plasmid evidence="5">1</plasmid>
    </source>
</reference>
<dbReference type="InterPro" id="IPR032466">
    <property type="entry name" value="Metal_Hydrolase"/>
</dbReference>
<dbReference type="InterPro" id="IPR011059">
    <property type="entry name" value="Metal-dep_hydrolase_composite"/>
</dbReference>
<organism evidence="4 5">
    <name type="scientific">Leisingera methylohalidivorans DSM 14336</name>
    <dbReference type="NCBI Taxonomy" id="999552"/>
    <lineage>
        <taxon>Bacteria</taxon>
        <taxon>Pseudomonadati</taxon>
        <taxon>Pseudomonadota</taxon>
        <taxon>Alphaproteobacteria</taxon>
        <taxon>Rhodobacterales</taxon>
        <taxon>Roseobacteraceae</taxon>
        <taxon>Leisingera</taxon>
    </lineage>
</organism>
<evidence type="ECO:0000256" key="1">
    <source>
        <dbReference type="ARBA" id="ARBA00006745"/>
    </source>
</evidence>
<dbReference type="Gene3D" id="3.20.20.140">
    <property type="entry name" value="Metal-dependent hydrolases"/>
    <property type="match status" value="1"/>
</dbReference>
<evidence type="ECO:0000256" key="2">
    <source>
        <dbReference type="ARBA" id="ARBA00022801"/>
    </source>
</evidence>
<keyword evidence="2" id="KW-0378">Hydrolase</keyword>
<comment type="similarity">
    <text evidence="1">Belongs to the metallo-dependent hydrolases superfamily. ATZ/TRZ family.</text>
</comment>
<keyword evidence="4" id="KW-0614">Plasmid</keyword>
<gene>
    <name evidence="4" type="ORF">METH_22130</name>
</gene>
<protein>
    <recommendedName>
        <fullName evidence="3">Amidohydrolase-related domain-containing protein</fullName>
    </recommendedName>
</protein>
<dbReference type="OrthoDB" id="9796020at2"/>
<dbReference type="InterPro" id="IPR050287">
    <property type="entry name" value="MTA/SAH_deaminase"/>
</dbReference>
<dbReference type="PANTHER" id="PTHR43794">
    <property type="entry name" value="AMINOHYDROLASE SSNA-RELATED"/>
    <property type="match status" value="1"/>
</dbReference>
<dbReference type="SUPFAM" id="SSF51556">
    <property type="entry name" value="Metallo-dependent hydrolases"/>
    <property type="match status" value="1"/>
</dbReference>
<dbReference type="GO" id="GO:0016810">
    <property type="term" value="F:hydrolase activity, acting on carbon-nitrogen (but not peptide) bonds"/>
    <property type="evidence" value="ECO:0007669"/>
    <property type="project" value="InterPro"/>
</dbReference>
<proteinExistence type="inferred from homology"/>
<dbReference type="InterPro" id="IPR006680">
    <property type="entry name" value="Amidohydro-rel"/>
</dbReference>
<evidence type="ECO:0000313" key="5">
    <source>
        <dbReference type="Proteomes" id="UP000018780"/>
    </source>
</evidence>
<dbReference type="Proteomes" id="UP000018780">
    <property type="component" value="Plasmid unnamed"/>
</dbReference>
<feature type="domain" description="Amidohydrolase-related" evidence="3">
    <location>
        <begin position="60"/>
        <end position="426"/>
    </location>
</feature>
<keyword evidence="5" id="KW-1185">Reference proteome</keyword>
<dbReference type="Gene3D" id="2.30.40.10">
    <property type="entry name" value="Urease, subunit C, domain 1"/>
    <property type="match status" value="1"/>
</dbReference>
<accession>V9W0J5</accession>
<evidence type="ECO:0000313" key="4">
    <source>
        <dbReference type="EMBL" id="AHD03529.1"/>
    </source>
</evidence>
<dbReference type="RefSeq" id="WP_024092825.1">
    <property type="nucleotide sequence ID" value="NC_023146.1"/>
</dbReference>
<dbReference type="EMBL" id="CP006774">
    <property type="protein sequence ID" value="AHD03529.1"/>
    <property type="molecule type" value="Genomic_DNA"/>
</dbReference>
<name>V9W0J5_9RHOB</name>
<dbReference type="Pfam" id="PF01979">
    <property type="entry name" value="Amidohydro_1"/>
    <property type="match status" value="1"/>
</dbReference>
<dbReference type="HOGENOM" id="CLU_012358_2_1_5"/>
<dbReference type="PATRIC" id="fig|999552.6.peg.4374"/>
<dbReference type="AlphaFoldDB" id="V9W0J5"/>
<sequence>MTSILIRHATALTVDADRRVITDAAIAIEGSRIAAIGRDADLAPLADKAAEVIDATGMTAIPGLIDCHAHAGHGLVRALGSGDIEAWFEACEVLYARGTDVAFWAAEARLTLLERLMAGVTTCVTLLGGGADIYRSDDPAFGDAYCAAVRESGLRTMLAVGPGRPPFPRRYRDSSGTGIDVDFAQQLAVSADLITRHDSILETGTGVCLVMPVYALGGDDAASDADVRRMAGAVAALQEQHGVLLTQDGHRNGSVAYARDLGLLGPHALLAHCVDLTDADIAALEETGAAVAHNPSSIMSILGRCPAPELIGRGIRVALGSDAAAPDRGYDMFRHMAQAMHYHRRHFADPSVLPPGKVLEMATIDAARALGLERDLGSLEAGKKADIVLVDMRKPHLTPPDMPLHAITHFANAADADTVIANGRVVLRGRVSQTLDPQPVICKANEAARAAVSGAGLEALRLEPGTLWGNDQNPEG</sequence>